<dbReference type="Proteomes" id="UP000242258">
    <property type="component" value="Unassembled WGS sequence"/>
</dbReference>
<organism evidence="1 2">
    <name type="scientific">Rheinheimera salexigens</name>
    <dbReference type="NCBI Taxonomy" id="1628148"/>
    <lineage>
        <taxon>Bacteria</taxon>
        <taxon>Pseudomonadati</taxon>
        <taxon>Pseudomonadota</taxon>
        <taxon>Gammaproteobacteria</taxon>
        <taxon>Chromatiales</taxon>
        <taxon>Chromatiaceae</taxon>
        <taxon>Rheinheimera</taxon>
    </lineage>
</organism>
<evidence type="ECO:0000313" key="2">
    <source>
        <dbReference type="Proteomes" id="UP000242258"/>
    </source>
</evidence>
<accession>A0A1E7Q8S5</accession>
<keyword evidence="2" id="KW-1185">Reference proteome</keyword>
<proteinExistence type="predicted"/>
<reference evidence="2" key="1">
    <citation type="submission" date="2016-09" db="EMBL/GenBank/DDBJ databases">
        <authorList>
            <person name="Wan X."/>
            <person name="Hou S."/>
        </authorList>
    </citation>
    <scope>NUCLEOTIDE SEQUENCE [LARGE SCALE GENOMIC DNA]</scope>
    <source>
        <strain evidence="2">KH87</strain>
    </source>
</reference>
<name>A0A1E7Q8S5_9GAMM</name>
<dbReference type="EMBL" id="MKEK01000001">
    <property type="protein sequence ID" value="OEY70585.1"/>
    <property type="molecule type" value="Genomic_DNA"/>
</dbReference>
<dbReference type="RefSeq" id="WP_070050139.1">
    <property type="nucleotide sequence ID" value="NZ_CBCSDO010000002.1"/>
</dbReference>
<comment type="caution">
    <text evidence="1">The sequence shown here is derived from an EMBL/GenBank/DDBJ whole genome shotgun (WGS) entry which is preliminary data.</text>
</comment>
<sequence length="189" mass="21638">MHLTATTKKILKNHGYDQLHSFVGGKVFLKLINVNERLGFGFFTMPQGKVQCIFGYLNSQMIELEHKVENSDANDFTGFVFSKPFEMLGGFESINEFLNDIDELKIVNQCITALETMSTPNFFESENKYEKARSLYLGFIYKLSDKSEVSKNDIIRCMENGTTLTSQMRFKFNNLLKYIDKISQGSKGS</sequence>
<dbReference type="AlphaFoldDB" id="A0A1E7Q8S5"/>
<dbReference type="STRING" id="1628148.BI198_14180"/>
<evidence type="ECO:0000313" key="1">
    <source>
        <dbReference type="EMBL" id="OEY70585.1"/>
    </source>
</evidence>
<gene>
    <name evidence="1" type="ORF">BI198_14180</name>
</gene>
<protein>
    <submittedName>
        <fullName evidence="1">Uncharacterized protein</fullName>
    </submittedName>
</protein>